<dbReference type="InterPro" id="IPR007791">
    <property type="entry name" value="DjlA_N"/>
</dbReference>
<dbReference type="AlphaFoldDB" id="A4BJ58"/>
<gene>
    <name evidence="2" type="ORF">MED297_05184</name>
</gene>
<dbReference type="Proteomes" id="UP000005953">
    <property type="component" value="Unassembled WGS sequence"/>
</dbReference>
<evidence type="ECO:0000259" key="1">
    <source>
        <dbReference type="Pfam" id="PF05099"/>
    </source>
</evidence>
<dbReference type="CDD" id="cd07177">
    <property type="entry name" value="terB_like"/>
    <property type="match status" value="1"/>
</dbReference>
<dbReference type="HOGENOM" id="CLU_1935048_0_0_6"/>
<keyword evidence="3" id="KW-1185">Reference proteome</keyword>
<reference evidence="2 3" key="1">
    <citation type="submission" date="2006-02" db="EMBL/GenBank/DDBJ databases">
        <authorList>
            <person name="Pinhassi J."/>
            <person name="Pedros-Alio C."/>
            <person name="Ferriera S."/>
            <person name="Johnson J."/>
            <person name="Kravitz S."/>
            <person name="Halpern A."/>
            <person name="Remington K."/>
            <person name="Beeson K."/>
            <person name="Tran B."/>
            <person name="Rogers Y.-H."/>
            <person name="Friedman R."/>
            <person name="Venter J.C."/>
        </authorList>
    </citation>
    <scope>NUCLEOTIDE SEQUENCE [LARGE SCALE GENOMIC DNA]</scope>
    <source>
        <strain evidence="2 3">MED297</strain>
    </source>
</reference>
<comment type="caution">
    <text evidence="2">The sequence shown here is derived from an EMBL/GenBank/DDBJ whole genome shotgun (WGS) entry which is preliminary data.</text>
</comment>
<dbReference type="SUPFAM" id="SSF158682">
    <property type="entry name" value="TerB-like"/>
    <property type="match status" value="1"/>
</dbReference>
<protein>
    <recommendedName>
        <fullName evidence="1">Co-chaperone DjlA N-terminal domain-containing protein</fullName>
    </recommendedName>
</protein>
<accession>A4BJ58</accession>
<evidence type="ECO:0000313" key="2">
    <source>
        <dbReference type="EMBL" id="EAR07811.1"/>
    </source>
</evidence>
<dbReference type="EMBL" id="AAOE01000031">
    <property type="protein sequence ID" value="EAR07811.1"/>
    <property type="molecule type" value="Genomic_DNA"/>
</dbReference>
<organism evidence="2 3">
    <name type="scientific">Reinekea blandensis MED297</name>
    <dbReference type="NCBI Taxonomy" id="314283"/>
    <lineage>
        <taxon>Bacteria</taxon>
        <taxon>Pseudomonadati</taxon>
        <taxon>Pseudomonadota</taxon>
        <taxon>Gammaproteobacteria</taxon>
        <taxon>Oceanospirillales</taxon>
        <taxon>Saccharospirillaceae</taxon>
        <taxon>Reinekea</taxon>
    </lineage>
</organism>
<evidence type="ECO:0000313" key="3">
    <source>
        <dbReference type="Proteomes" id="UP000005953"/>
    </source>
</evidence>
<proteinExistence type="predicted"/>
<sequence length="128" mass="14684">MLKELLQWLELRETVDQEKSEAIIKLATLLYQADGKVKMEEQELFDRLLAELPWDKSSQSKSAFHHDMIARSRDALAEHQITAYLEPIVPALKSDAHVLTMLRELAVSDGYLHQREADILKTVANLMV</sequence>
<dbReference type="Gene3D" id="1.10.3680.10">
    <property type="entry name" value="TerB-like"/>
    <property type="match status" value="1"/>
</dbReference>
<dbReference type="InterPro" id="IPR029024">
    <property type="entry name" value="TerB-like"/>
</dbReference>
<name>A4BJ58_9GAMM</name>
<dbReference type="RefSeq" id="WP_008048123.1">
    <property type="nucleotide sequence ID" value="NZ_CH724155.1"/>
</dbReference>
<dbReference type="Pfam" id="PF05099">
    <property type="entry name" value="TerB"/>
    <property type="match status" value="1"/>
</dbReference>
<feature type="domain" description="Co-chaperone DjlA N-terminal" evidence="1">
    <location>
        <begin position="21"/>
        <end position="126"/>
    </location>
</feature>
<dbReference type="OrthoDB" id="6334294at2"/>